<evidence type="ECO:0000313" key="1">
    <source>
        <dbReference type="EMBL" id="MBX09419.1"/>
    </source>
</evidence>
<dbReference type="AlphaFoldDB" id="A0A2P2KUL7"/>
<dbReference type="EMBL" id="GGEC01028935">
    <property type="protein sequence ID" value="MBX09419.1"/>
    <property type="molecule type" value="Transcribed_RNA"/>
</dbReference>
<accession>A0A2P2KUL7</accession>
<name>A0A2P2KUL7_RHIMU</name>
<reference evidence="1" key="1">
    <citation type="submission" date="2018-02" db="EMBL/GenBank/DDBJ databases">
        <title>Rhizophora mucronata_Transcriptome.</title>
        <authorList>
            <person name="Meera S.P."/>
            <person name="Sreeshan A."/>
            <person name="Augustine A."/>
        </authorList>
    </citation>
    <scope>NUCLEOTIDE SEQUENCE</scope>
    <source>
        <tissue evidence="1">Leaf</tissue>
    </source>
</reference>
<organism evidence="1">
    <name type="scientific">Rhizophora mucronata</name>
    <name type="common">Asiatic mangrove</name>
    <dbReference type="NCBI Taxonomy" id="61149"/>
    <lineage>
        <taxon>Eukaryota</taxon>
        <taxon>Viridiplantae</taxon>
        <taxon>Streptophyta</taxon>
        <taxon>Embryophyta</taxon>
        <taxon>Tracheophyta</taxon>
        <taxon>Spermatophyta</taxon>
        <taxon>Magnoliopsida</taxon>
        <taxon>eudicotyledons</taxon>
        <taxon>Gunneridae</taxon>
        <taxon>Pentapetalae</taxon>
        <taxon>rosids</taxon>
        <taxon>fabids</taxon>
        <taxon>Malpighiales</taxon>
        <taxon>Rhizophoraceae</taxon>
        <taxon>Rhizophora</taxon>
    </lineage>
</organism>
<sequence length="38" mass="4120">MILIIRSLCSILILSYKEVESSNAIVEATTKKPTGSPL</sequence>
<proteinExistence type="predicted"/>
<protein>
    <submittedName>
        <fullName evidence="1">Uncharacterized protein</fullName>
    </submittedName>
</protein>